<dbReference type="EMBL" id="JAZDUA010000200">
    <property type="protein sequence ID" value="KAK7864535.1"/>
    <property type="molecule type" value="Genomic_DNA"/>
</dbReference>
<evidence type="ECO:0000256" key="4">
    <source>
        <dbReference type="SAM" id="SignalP"/>
    </source>
</evidence>
<dbReference type="InterPro" id="IPR050468">
    <property type="entry name" value="Cuticle_Struct_Prot"/>
</dbReference>
<keyword evidence="6" id="KW-1185">Reference proteome</keyword>
<dbReference type="Pfam" id="PF00379">
    <property type="entry name" value="Chitin_bind_4"/>
    <property type="match status" value="1"/>
</dbReference>
<evidence type="ECO:0000313" key="6">
    <source>
        <dbReference type="Proteomes" id="UP001378592"/>
    </source>
</evidence>
<dbReference type="Proteomes" id="UP001378592">
    <property type="component" value="Unassembled WGS sequence"/>
</dbReference>
<evidence type="ECO:0008006" key="7">
    <source>
        <dbReference type="Google" id="ProtNLM"/>
    </source>
</evidence>
<dbReference type="PROSITE" id="PS51155">
    <property type="entry name" value="CHIT_BIND_RR_2"/>
    <property type="match status" value="1"/>
</dbReference>
<reference evidence="5 6" key="1">
    <citation type="submission" date="2024-03" db="EMBL/GenBank/DDBJ databases">
        <title>The genome assembly and annotation of the cricket Gryllus longicercus Weissman &amp; Gray.</title>
        <authorList>
            <person name="Szrajer S."/>
            <person name="Gray D."/>
            <person name="Ylla G."/>
        </authorList>
    </citation>
    <scope>NUCLEOTIDE SEQUENCE [LARGE SCALE GENOMIC DNA]</scope>
    <source>
        <strain evidence="5">DAG 2021-001</strain>
        <tissue evidence="5">Whole body minus gut</tissue>
    </source>
</reference>
<keyword evidence="2" id="KW-0873">Pyrrolidone carboxylic acid</keyword>
<evidence type="ECO:0000256" key="1">
    <source>
        <dbReference type="ARBA" id="ARBA00022460"/>
    </source>
</evidence>
<dbReference type="AlphaFoldDB" id="A0AAN9VGQ3"/>
<protein>
    <recommendedName>
        <fullName evidence="7">Cuticle protein 7</fullName>
    </recommendedName>
</protein>
<dbReference type="GO" id="GO:0062129">
    <property type="term" value="C:chitin-based extracellular matrix"/>
    <property type="evidence" value="ECO:0007669"/>
    <property type="project" value="TreeGrafter"/>
</dbReference>
<comment type="caution">
    <text evidence="5">The sequence shown here is derived from an EMBL/GenBank/DDBJ whole genome shotgun (WGS) entry which is preliminary data.</text>
</comment>
<keyword evidence="4" id="KW-0732">Signal</keyword>
<dbReference type="InterPro" id="IPR031311">
    <property type="entry name" value="CHIT_BIND_RR_consensus"/>
</dbReference>
<dbReference type="PANTHER" id="PTHR10380">
    <property type="entry name" value="CUTICLE PROTEIN"/>
    <property type="match status" value="1"/>
</dbReference>
<feature type="chain" id="PRO_5042973767" description="Cuticle protein 7" evidence="4">
    <location>
        <begin position="16"/>
        <end position="233"/>
    </location>
</feature>
<evidence type="ECO:0000256" key="3">
    <source>
        <dbReference type="PROSITE-ProRule" id="PRU00497"/>
    </source>
</evidence>
<dbReference type="PROSITE" id="PS00233">
    <property type="entry name" value="CHIT_BIND_RR_1"/>
    <property type="match status" value="1"/>
</dbReference>
<feature type="signal peptide" evidence="4">
    <location>
        <begin position="1"/>
        <end position="15"/>
    </location>
</feature>
<name>A0AAN9VGQ3_9ORTH</name>
<evidence type="ECO:0000313" key="5">
    <source>
        <dbReference type="EMBL" id="KAK7864535.1"/>
    </source>
</evidence>
<gene>
    <name evidence="5" type="ORF">R5R35_007311</name>
</gene>
<dbReference type="PANTHER" id="PTHR10380:SF236">
    <property type="entry name" value="PUPAL CUTICLE PROTEIN EDG-84A-LIKE PROTEIN"/>
    <property type="match status" value="1"/>
</dbReference>
<sequence length="233" mass="23430">MQLLLALSLLACAAASPAIVGYSSVVPVGGAPYSAYYVAPAPAVAVPVAGVHAQYHSQDGLGRAAYGHAEPLQAHNAVQDAAGNKVGSFSYVAPDGQVVRTDYVADAAGYRVASNALPVAPVVPGAPAHALVHAARALPQQVRDTPEVAAARAAHLAEVAAVRARSKRDVAAVLPVAYASPAYVSSAYASPAYVSSAYASPVPAYVSGAPVARVGTLTTVVNTPGHAVSYQIN</sequence>
<dbReference type="InterPro" id="IPR000618">
    <property type="entry name" value="Insect_cuticle"/>
</dbReference>
<accession>A0AAN9VGQ3</accession>
<proteinExistence type="predicted"/>
<organism evidence="5 6">
    <name type="scientific">Gryllus longicercus</name>
    <dbReference type="NCBI Taxonomy" id="2509291"/>
    <lineage>
        <taxon>Eukaryota</taxon>
        <taxon>Metazoa</taxon>
        <taxon>Ecdysozoa</taxon>
        <taxon>Arthropoda</taxon>
        <taxon>Hexapoda</taxon>
        <taxon>Insecta</taxon>
        <taxon>Pterygota</taxon>
        <taxon>Neoptera</taxon>
        <taxon>Polyneoptera</taxon>
        <taxon>Orthoptera</taxon>
        <taxon>Ensifera</taxon>
        <taxon>Gryllidea</taxon>
        <taxon>Grylloidea</taxon>
        <taxon>Gryllidae</taxon>
        <taxon>Gryllinae</taxon>
        <taxon>Gryllus</taxon>
    </lineage>
</organism>
<dbReference type="GO" id="GO:0008010">
    <property type="term" value="F:structural constituent of chitin-based larval cuticle"/>
    <property type="evidence" value="ECO:0007669"/>
    <property type="project" value="TreeGrafter"/>
</dbReference>
<evidence type="ECO:0000256" key="2">
    <source>
        <dbReference type="ARBA" id="ARBA00023283"/>
    </source>
</evidence>
<keyword evidence="1 3" id="KW-0193">Cuticle</keyword>